<gene>
    <name evidence="3" type="ORF">M231_05534</name>
</gene>
<keyword evidence="2" id="KW-1133">Transmembrane helix</keyword>
<dbReference type="EMBL" id="SDIL01000075">
    <property type="protein sequence ID" value="RXK37165.1"/>
    <property type="molecule type" value="Genomic_DNA"/>
</dbReference>
<dbReference type="AlphaFoldDB" id="A0A4Q1BHR7"/>
<reference evidence="3 4" key="1">
    <citation type="submission" date="2016-06" db="EMBL/GenBank/DDBJ databases">
        <title>Evolution of pathogenesis and genome organization in the Tremellales.</title>
        <authorList>
            <person name="Cuomo C."/>
            <person name="Litvintseva A."/>
            <person name="Heitman J."/>
            <person name="Chen Y."/>
            <person name="Sun S."/>
            <person name="Springer D."/>
            <person name="Dromer F."/>
            <person name="Young S."/>
            <person name="Zeng Q."/>
            <person name="Chapman S."/>
            <person name="Gujja S."/>
            <person name="Saif S."/>
            <person name="Birren B."/>
        </authorList>
    </citation>
    <scope>NUCLEOTIDE SEQUENCE [LARGE SCALE GENOMIC DNA]</scope>
    <source>
        <strain evidence="3 4">ATCC 28783</strain>
    </source>
</reference>
<evidence type="ECO:0000313" key="3">
    <source>
        <dbReference type="EMBL" id="RXK37165.1"/>
    </source>
</evidence>
<feature type="transmembrane region" description="Helical" evidence="2">
    <location>
        <begin position="6"/>
        <end position="25"/>
    </location>
</feature>
<dbReference type="Pfam" id="PF23670">
    <property type="entry name" value="PIGBOS1"/>
    <property type="match status" value="1"/>
</dbReference>
<feature type="compositionally biased region" description="Basic and acidic residues" evidence="1">
    <location>
        <begin position="43"/>
        <end position="57"/>
    </location>
</feature>
<feature type="region of interest" description="Disordered" evidence="1">
    <location>
        <begin position="134"/>
        <end position="201"/>
    </location>
</feature>
<sequence length="201" mass="20605">MTTTGRLVPVLVAAGVGVVSGVYIWNAPLRELSGKTPAPGPVEDGRSQSVKDGKDTDGSPSSNPHPSLKSGGASPVNQGSPTVAGTSAEGRKSMSESVARCITRILALKNWAKPPQTLIKVPELSLPLADHNVSIRSNPKEQDGSAGGGQGLAEMRERKMRGQGGPSPQGGDTKSQPVAAVANEGAGGGVKKQGRWWLGGW</sequence>
<dbReference type="InterPro" id="IPR057394">
    <property type="entry name" value="PIGBOS1"/>
</dbReference>
<evidence type="ECO:0000256" key="2">
    <source>
        <dbReference type="SAM" id="Phobius"/>
    </source>
</evidence>
<keyword evidence="2" id="KW-0472">Membrane</keyword>
<proteinExistence type="predicted"/>
<name>A0A4Q1BHR7_TREME</name>
<dbReference type="OrthoDB" id="2561529at2759"/>
<feature type="compositionally biased region" description="Polar residues" evidence="1">
    <location>
        <begin position="75"/>
        <end position="85"/>
    </location>
</feature>
<comment type="caution">
    <text evidence="3">The sequence shown here is derived from an EMBL/GenBank/DDBJ whole genome shotgun (WGS) entry which is preliminary data.</text>
</comment>
<evidence type="ECO:0000256" key="1">
    <source>
        <dbReference type="SAM" id="MobiDB-lite"/>
    </source>
</evidence>
<dbReference type="VEuPathDB" id="FungiDB:TREMEDRAFT_63889"/>
<evidence type="ECO:0000313" key="4">
    <source>
        <dbReference type="Proteomes" id="UP000289152"/>
    </source>
</evidence>
<organism evidence="3 4">
    <name type="scientific">Tremella mesenterica</name>
    <name type="common">Jelly fungus</name>
    <dbReference type="NCBI Taxonomy" id="5217"/>
    <lineage>
        <taxon>Eukaryota</taxon>
        <taxon>Fungi</taxon>
        <taxon>Dikarya</taxon>
        <taxon>Basidiomycota</taxon>
        <taxon>Agaricomycotina</taxon>
        <taxon>Tremellomycetes</taxon>
        <taxon>Tremellales</taxon>
        <taxon>Tremellaceae</taxon>
        <taxon>Tremella</taxon>
    </lineage>
</organism>
<keyword evidence="4" id="KW-1185">Reference proteome</keyword>
<accession>A0A4Q1BHR7</accession>
<keyword evidence="2" id="KW-0812">Transmembrane</keyword>
<protein>
    <submittedName>
        <fullName evidence="3">Uncharacterized protein</fullName>
    </submittedName>
</protein>
<dbReference type="Proteomes" id="UP000289152">
    <property type="component" value="Unassembled WGS sequence"/>
</dbReference>
<feature type="compositionally biased region" description="Gly residues" evidence="1">
    <location>
        <begin position="185"/>
        <end position="201"/>
    </location>
</feature>
<feature type="region of interest" description="Disordered" evidence="1">
    <location>
        <begin position="33"/>
        <end position="92"/>
    </location>
</feature>
<dbReference type="InParanoid" id="A0A4Q1BHR7"/>